<dbReference type="AlphaFoldDB" id="A0A6P5WE71"/>
<dbReference type="OrthoDB" id="10260741at2759"/>
<sequence length="216" mass="23917">MVNAKRPILLIANSAQLCGEKAFKFSSIGFSSRVSTSQDLKKSSNTNALTDLMTLCYRPYCLITADLSTAALRGTESLREPTLPAEMGRENNGLQQLLDKDSSSIMLPLSSRFPMKAAQDLMKSLLECRLKEETYSVNTASQLSKALAITLRDSLSELCKPRYRIAISVDLGEDCGQGIRVGCRCFWDKETDSMTNAVYRNASLFCVATLYAVYLY</sequence>
<evidence type="ECO:0000313" key="1">
    <source>
        <dbReference type="Proteomes" id="UP000515125"/>
    </source>
</evidence>
<dbReference type="GeneID" id="34619060"/>
<dbReference type="GO" id="GO:0045505">
    <property type="term" value="F:dynein intermediate chain binding"/>
    <property type="evidence" value="ECO:0007669"/>
    <property type="project" value="TreeGrafter"/>
</dbReference>
<name>A0A6P5WE71_9EIME</name>
<evidence type="ECO:0000313" key="2">
    <source>
        <dbReference type="RefSeq" id="XP_022590646.2"/>
    </source>
</evidence>
<dbReference type="Gene3D" id="3.30.1140.40">
    <property type="entry name" value="Tctex-1"/>
    <property type="match status" value="1"/>
</dbReference>
<organism evidence="1 2">
    <name type="scientific">Cyclospora cayetanensis</name>
    <dbReference type="NCBI Taxonomy" id="88456"/>
    <lineage>
        <taxon>Eukaryota</taxon>
        <taxon>Sar</taxon>
        <taxon>Alveolata</taxon>
        <taxon>Apicomplexa</taxon>
        <taxon>Conoidasida</taxon>
        <taxon>Coccidia</taxon>
        <taxon>Eucoccidiorida</taxon>
        <taxon>Eimeriorina</taxon>
        <taxon>Eimeriidae</taxon>
        <taxon>Cyclospora</taxon>
    </lineage>
</organism>
<dbReference type="PANTHER" id="PTHR21255:SF7">
    <property type="entry name" value="DYNEIN LIGHT CHAIN TCTEX-TYPE PROTEIN 2B"/>
    <property type="match status" value="1"/>
</dbReference>
<accession>A0A6P5WE71</accession>
<dbReference type="GO" id="GO:0007018">
    <property type="term" value="P:microtubule-based movement"/>
    <property type="evidence" value="ECO:0007669"/>
    <property type="project" value="TreeGrafter"/>
</dbReference>
<protein>
    <submittedName>
        <fullName evidence="2">Tctex1 domain-containing protein 2</fullName>
    </submittedName>
</protein>
<dbReference type="Pfam" id="PF03645">
    <property type="entry name" value="Tctex-1"/>
    <property type="match status" value="1"/>
</dbReference>
<gene>
    <name evidence="2" type="primary">LOC34619060</name>
</gene>
<dbReference type="RefSeq" id="XP_022590646.2">
    <property type="nucleotide sequence ID" value="XM_022732371.2"/>
</dbReference>
<keyword evidence="1" id="KW-1185">Reference proteome</keyword>
<dbReference type="GO" id="GO:0005868">
    <property type="term" value="C:cytoplasmic dynein complex"/>
    <property type="evidence" value="ECO:0007669"/>
    <property type="project" value="TreeGrafter"/>
</dbReference>
<dbReference type="InterPro" id="IPR005334">
    <property type="entry name" value="Tctex-1-like"/>
</dbReference>
<dbReference type="InterPro" id="IPR038586">
    <property type="entry name" value="Tctex-1-like_sf"/>
</dbReference>
<dbReference type="Proteomes" id="UP000515125">
    <property type="component" value="Unplaced"/>
</dbReference>
<dbReference type="GO" id="GO:0005737">
    <property type="term" value="C:cytoplasm"/>
    <property type="evidence" value="ECO:0007669"/>
    <property type="project" value="TreeGrafter"/>
</dbReference>
<proteinExistence type="predicted"/>
<dbReference type="PANTHER" id="PTHR21255">
    <property type="entry name" value="T-COMPLEX-ASSOCIATED-TESTIS-EXPRESSED 1/ DYNEIN LIGHT CHAIN"/>
    <property type="match status" value="1"/>
</dbReference>
<reference evidence="2" key="1">
    <citation type="submission" date="2025-08" db="UniProtKB">
        <authorList>
            <consortium name="RefSeq"/>
        </authorList>
    </citation>
    <scope>IDENTIFICATION</scope>
</reference>
<dbReference type="CDD" id="cd21459">
    <property type="entry name" value="DLC-like_TCTEX1D2"/>
    <property type="match status" value="1"/>
</dbReference>